<dbReference type="UniPathway" id="UPA00193"/>
<dbReference type="AlphaFoldDB" id="Q1AXZ5"/>
<evidence type="ECO:0000256" key="8">
    <source>
        <dbReference type="RuleBase" id="RU003862"/>
    </source>
</evidence>
<evidence type="ECO:0000256" key="4">
    <source>
        <dbReference type="ARBA" id="ARBA00022630"/>
    </source>
</evidence>
<proteinExistence type="inferred from homology"/>
<keyword evidence="5 8" id="KW-0274">FAD</keyword>
<keyword evidence="4 8" id="KW-0285">Flavoprotein</keyword>
<dbReference type="Pfam" id="PF02219">
    <property type="entry name" value="MTHFR"/>
    <property type="match status" value="1"/>
</dbReference>
<dbReference type="GO" id="GO:0106312">
    <property type="term" value="F:methylenetetrahydrofolate reductase (NADH) activity"/>
    <property type="evidence" value="ECO:0007669"/>
    <property type="project" value="UniProtKB-EC"/>
</dbReference>
<evidence type="ECO:0000256" key="3">
    <source>
        <dbReference type="ARBA" id="ARBA00006743"/>
    </source>
</evidence>
<dbReference type="Proteomes" id="UP000006637">
    <property type="component" value="Chromosome"/>
</dbReference>
<evidence type="ECO:0000256" key="7">
    <source>
        <dbReference type="ARBA" id="ARBA00048628"/>
    </source>
</evidence>
<dbReference type="InterPro" id="IPR003171">
    <property type="entry name" value="Mehydrof_redctse-like"/>
</dbReference>
<dbReference type="SUPFAM" id="SSF51730">
    <property type="entry name" value="FAD-linked oxidoreductase"/>
    <property type="match status" value="1"/>
</dbReference>
<dbReference type="PhylomeDB" id="Q1AXZ5"/>
<sequence length="324" mass="35887">MRGEPAARRLLEEARYEVIPLAGTEEAVERWLISRRAEEQKKTTITITASPTRGIEPTIALTERLGAKARRRGGEPSSLCVVPHLSARLIEDEHHLEEIVARLKEAGVEEVFVIGGDAKEPRGRFHDALGLLEALEELGRPFERVGIAGYPEGHPSIERAELERALRKKALYASYVVSQLCFEAKKVLLWARRVRELGVGLPVVVGVAAPIDPKRLAGVAAKIGIGDSARFLRKQRAKSLLRLLSPGRRRSALSLVYEPGGFLEELVEEGSREGLLASSGGTEEGGGMISGLHLYTFNDLQRTLEWVREEKKMAQREGEKRRRG</sequence>
<accession>Q1AXZ5</accession>
<keyword evidence="10" id="KW-1185">Reference proteome</keyword>
<comment type="cofactor">
    <cofactor evidence="1 8">
        <name>FAD</name>
        <dbReference type="ChEBI" id="CHEBI:57692"/>
    </cofactor>
</comment>
<evidence type="ECO:0000313" key="10">
    <source>
        <dbReference type="Proteomes" id="UP000006637"/>
    </source>
</evidence>
<dbReference type="KEGG" id="rxy:Rxyl_0765"/>
<dbReference type="GO" id="GO:0035999">
    <property type="term" value="P:tetrahydrofolate interconversion"/>
    <property type="evidence" value="ECO:0007669"/>
    <property type="project" value="UniProtKB-UniPathway"/>
</dbReference>
<dbReference type="STRING" id="266117.Rxyl_0765"/>
<dbReference type="PANTHER" id="PTHR45754:SF3">
    <property type="entry name" value="METHYLENETETRAHYDROFOLATE REDUCTASE (NADPH)"/>
    <property type="match status" value="1"/>
</dbReference>
<dbReference type="eggNOG" id="COG0685">
    <property type="taxonomic scope" value="Bacteria"/>
</dbReference>
<dbReference type="Gene3D" id="3.20.20.220">
    <property type="match status" value="1"/>
</dbReference>
<keyword evidence="6 8" id="KW-0560">Oxidoreductase</keyword>
<dbReference type="GO" id="GO:0009086">
    <property type="term" value="P:methionine biosynthetic process"/>
    <property type="evidence" value="ECO:0007669"/>
    <property type="project" value="TreeGrafter"/>
</dbReference>
<reference evidence="9 10" key="1">
    <citation type="submission" date="2006-06" db="EMBL/GenBank/DDBJ databases">
        <title>Complete sequence of Rubrobacter xylanophilus DSM 9941.</title>
        <authorList>
            <consortium name="US DOE Joint Genome Institute"/>
            <person name="Copeland A."/>
            <person name="Lucas S."/>
            <person name="Lapidus A."/>
            <person name="Barry K."/>
            <person name="Detter J.C."/>
            <person name="Glavina del Rio T."/>
            <person name="Hammon N."/>
            <person name="Israni S."/>
            <person name="Dalin E."/>
            <person name="Tice H."/>
            <person name="Pitluck S."/>
            <person name="Munk A.C."/>
            <person name="Brettin T."/>
            <person name="Bruce D."/>
            <person name="Han C."/>
            <person name="Tapia R."/>
            <person name="Gilna P."/>
            <person name="Schmutz J."/>
            <person name="Larimer F."/>
            <person name="Land M."/>
            <person name="Hauser L."/>
            <person name="Kyrpides N."/>
            <person name="Lykidis A."/>
            <person name="da Costa M.S."/>
            <person name="Rainey F.A."/>
            <person name="Empadinhas N."/>
            <person name="Jolivet E."/>
            <person name="Battista J.R."/>
            <person name="Richardson P."/>
        </authorList>
    </citation>
    <scope>NUCLEOTIDE SEQUENCE [LARGE SCALE GENOMIC DNA]</scope>
    <source>
        <strain evidence="10">DSM 9941 / NBRC 16129 / PRD-1</strain>
    </source>
</reference>
<organism evidence="9 10">
    <name type="scientific">Rubrobacter xylanophilus (strain DSM 9941 / JCM 11954 / NBRC 16129 / PRD-1)</name>
    <dbReference type="NCBI Taxonomy" id="266117"/>
    <lineage>
        <taxon>Bacteria</taxon>
        <taxon>Bacillati</taxon>
        <taxon>Actinomycetota</taxon>
        <taxon>Rubrobacteria</taxon>
        <taxon>Rubrobacterales</taxon>
        <taxon>Rubrobacteraceae</taxon>
        <taxon>Rubrobacter</taxon>
    </lineage>
</organism>
<evidence type="ECO:0000256" key="6">
    <source>
        <dbReference type="ARBA" id="ARBA00023002"/>
    </source>
</evidence>
<evidence type="ECO:0000256" key="5">
    <source>
        <dbReference type="ARBA" id="ARBA00022827"/>
    </source>
</evidence>
<evidence type="ECO:0000256" key="1">
    <source>
        <dbReference type="ARBA" id="ARBA00001974"/>
    </source>
</evidence>
<name>Q1AXZ5_RUBXD</name>
<dbReference type="GO" id="GO:0005829">
    <property type="term" value="C:cytosol"/>
    <property type="evidence" value="ECO:0007669"/>
    <property type="project" value="TreeGrafter"/>
</dbReference>
<comment type="pathway">
    <text evidence="2 8">One-carbon metabolism; tetrahydrofolate interconversion.</text>
</comment>
<dbReference type="InterPro" id="IPR029041">
    <property type="entry name" value="FAD-linked_oxidoreductase-like"/>
</dbReference>
<comment type="similarity">
    <text evidence="3 8">Belongs to the methylenetetrahydrofolate reductase family.</text>
</comment>
<evidence type="ECO:0000256" key="2">
    <source>
        <dbReference type="ARBA" id="ARBA00004777"/>
    </source>
</evidence>
<comment type="catalytic activity">
    <reaction evidence="7">
        <text>(6S)-5-methyl-5,6,7,8-tetrahydrofolate + NAD(+) = (6R)-5,10-methylene-5,6,7,8-tetrahydrofolate + NADH + H(+)</text>
        <dbReference type="Rhea" id="RHEA:19821"/>
        <dbReference type="ChEBI" id="CHEBI:15378"/>
        <dbReference type="ChEBI" id="CHEBI:15636"/>
        <dbReference type="ChEBI" id="CHEBI:18608"/>
        <dbReference type="ChEBI" id="CHEBI:57540"/>
        <dbReference type="ChEBI" id="CHEBI:57945"/>
        <dbReference type="EC" id="1.5.1.54"/>
    </reaction>
    <physiologicalReaction direction="right-to-left" evidence="7">
        <dbReference type="Rhea" id="RHEA:19823"/>
    </physiologicalReaction>
</comment>
<dbReference type="PANTHER" id="PTHR45754">
    <property type="entry name" value="METHYLENETETRAHYDROFOLATE REDUCTASE"/>
    <property type="match status" value="1"/>
</dbReference>
<evidence type="ECO:0000313" key="9">
    <source>
        <dbReference type="EMBL" id="ABG03733.1"/>
    </source>
</evidence>
<gene>
    <name evidence="9" type="ordered locus">Rxyl_0765</name>
</gene>
<protein>
    <recommendedName>
        <fullName evidence="8">Methylenetetrahydrofolate reductase</fullName>
    </recommendedName>
</protein>
<dbReference type="EMBL" id="CP000386">
    <property type="protein sequence ID" value="ABG03733.1"/>
    <property type="molecule type" value="Genomic_DNA"/>
</dbReference>
<dbReference type="HOGENOM" id="CLU_081788_0_0_11"/>
<dbReference type="GO" id="GO:0071949">
    <property type="term" value="F:FAD binding"/>
    <property type="evidence" value="ECO:0007669"/>
    <property type="project" value="TreeGrafter"/>
</dbReference>